<gene>
    <name evidence="1" type="ORF">Q7C36_022823</name>
</gene>
<sequence length="68" mass="7680">MHCRKLAVPLFPVSQQCSCNVVKHELENHILVEQVGLEPDTCESRDSITTTIIITFRRSLPLATLPHI</sequence>
<accession>A0AA88IHH6</accession>
<evidence type="ECO:0000313" key="1">
    <source>
        <dbReference type="EMBL" id="KAK2816552.1"/>
    </source>
</evidence>
<keyword evidence="2" id="KW-1185">Reference proteome</keyword>
<comment type="caution">
    <text evidence="1">The sequence shown here is derived from an EMBL/GenBank/DDBJ whole genome shotgun (WGS) entry which is preliminary data.</text>
</comment>
<protein>
    <submittedName>
        <fullName evidence="1">Uncharacterized protein</fullName>
    </submittedName>
</protein>
<dbReference type="AlphaFoldDB" id="A0AA88IHH6"/>
<evidence type="ECO:0000313" key="2">
    <source>
        <dbReference type="Proteomes" id="UP001187315"/>
    </source>
</evidence>
<dbReference type="EMBL" id="JAVHJS010000025">
    <property type="protein sequence ID" value="KAK2816552.1"/>
    <property type="molecule type" value="Genomic_DNA"/>
</dbReference>
<organism evidence="1 2">
    <name type="scientific">Tachysurus vachellii</name>
    <name type="common">Darkbarbel catfish</name>
    <name type="synonym">Pelteobagrus vachellii</name>
    <dbReference type="NCBI Taxonomy" id="175792"/>
    <lineage>
        <taxon>Eukaryota</taxon>
        <taxon>Metazoa</taxon>
        <taxon>Chordata</taxon>
        <taxon>Craniata</taxon>
        <taxon>Vertebrata</taxon>
        <taxon>Euteleostomi</taxon>
        <taxon>Actinopterygii</taxon>
        <taxon>Neopterygii</taxon>
        <taxon>Teleostei</taxon>
        <taxon>Ostariophysi</taxon>
        <taxon>Siluriformes</taxon>
        <taxon>Bagridae</taxon>
        <taxon>Tachysurus</taxon>
    </lineage>
</organism>
<name>A0AA88IHH6_TACVA</name>
<dbReference type="Proteomes" id="UP001187315">
    <property type="component" value="Unassembled WGS sequence"/>
</dbReference>
<proteinExistence type="predicted"/>
<reference evidence="1" key="1">
    <citation type="submission" date="2023-08" db="EMBL/GenBank/DDBJ databases">
        <title>Pelteobagrus vachellii genome.</title>
        <authorList>
            <person name="Liu H."/>
        </authorList>
    </citation>
    <scope>NUCLEOTIDE SEQUENCE</scope>
    <source>
        <strain evidence="1">PRFRI_2022a</strain>
        <tissue evidence="1">Muscle</tissue>
    </source>
</reference>